<keyword evidence="5" id="KW-1185">Reference proteome</keyword>
<evidence type="ECO:0000256" key="1">
    <source>
        <dbReference type="SAM" id="MobiDB-lite"/>
    </source>
</evidence>
<sequence length="117" mass="12087">MLELAALQLGPKRALLCILLNLLEHAAATFTAAAAPASISGGGPGAAAPHQGGGSFWVVNMLVAAGGLAGTAVSFWCEWVLRSRWLCERRQGRERECGHPLPAAAEATSGGVHSKEE</sequence>
<evidence type="ECO:0000256" key="3">
    <source>
        <dbReference type="SAM" id="SignalP"/>
    </source>
</evidence>
<protein>
    <submittedName>
        <fullName evidence="4">Uncharacterized protein</fullName>
    </submittedName>
</protein>
<accession>A0A0D2KNT7</accession>
<feature type="chain" id="PRO_5002245869" evidence="3">
    <location>
        <begin position="29"/>
        <end position="117"/>
    </location>
</feature>
<evidence type="ECO:0000313" key="5">
    <source>
        <dbReference type="Proteomes" id="UP000054498"/>
    </source>
</evidence>
<keyword evidence="2" id="KW-0812">Transmembrane</keyword>
<dbReference type="AlphaFoldDB" id="A0A0D2KNT7"/>
<keyword evidence="2" id="KW-0472">Membrane</keyword>
<evidence type="ECO:0000256" key="2">
    <source>
        <dbReference type="SAM" id="Phobius"/>
    </source>
</evidence>
<dbReference type="KEGG" id="mng:MNEG_10652"/>
<dbReference type="Proteomes" id="UP000054498">
    <property type="component" value="Unassembled WGS sequence"/>
</dbReference>
<feature type="signal peptide" evidence="3">
    <location>
        <begin position="1"/>
        <end position="28"/>
    </location>
</feature>
<reference evidence="4 5" key="1">
    <citation type="journal article" date="2013" name="BMC Genomics">
        <title>Reconstruction of the lipid metabolism for the microalga Monoraphidium neglectum from its genome sequence reveals characteristics suitable for biofuel production.</title>
        <authorList>
            <person name="Bogen C."/>
            <person name="Al-Dilaimi A."/>
            <person name="Albersmeier A."/>
            <person name="Wichmann J."/>
            <person name="Grundmann M."/>
            <person name="Rupp O."/>
            <person name="Lauersen K.J."/>
            <person name="Blifernez-Klassen O."/>
            <person name="Kalinowski J."/>
            <person name="Goesmann A."/>
            <person name="Mussgnug J.H."/>
            <person name="Kruse O."/>
        </authorList>
    </citation>
    <scope>NUCLEOTIDE SEQUENCE [LARGE SCALE GENOMIC DNA]</scope>
    <source>
        <strain evidence="4 5">SAG 48.87</strain>
    </source>
</reference>
<proteinExistence type="predicted"/>
<feature type="transmembrane region" description="Helical" evidence="2">
    <location>
        <begin position="57"/>
        <end position="81"/>
    </location>
</feature>
<keyword evidence="3" id="KW-0732">Signal</keyword>
<feature type="region of interest" description="Disordered" evidence="1">
    <location>
        <begin position="93"/>
        <end position="117"/>
    </location>
</feature>
<dbReference type="EMBL" id="KK102623">
    <property type="protein sequence ID" value="KIY97313.1"/>
    <property type="molecule type" value="Genomic_DNA"/>
</dbReference>
<gene>
    <name evidence="4" type="ORF">MNEG_10652</name>
</gene>
<dbReference type="GeneID" id="25727836"/>
<evidence type="ECO:0000313" key="4">
    <source>
        <dbReference type="EMBL" id="KIY97313.1"/>
    </source>
</evidence>
<keyword evidence="2" id="KW-1133">Transmembrane helix</keyword>
<name>A0A0D2KNT7_9CHLO</name>
<dbReference type="RefSeq" id="XP_013896333.1">
    <property type="nucleotide sequence ID" value="XM_014040879.1"/>
</dbReference>
<organism evidence="4 5">
    <name type="scientific">Monoraphidium neglectum</name>
    <dbReference type="NCBI Taxonomy" id="145388"/>
    <lineage>
        <taxon>Eukaryota</taxon>
        <taxon>Viridiplantae</taxon>
        <taxon>Chlorophyta</taxon>
        <taxon>core chlorophytes</taxon>
        <taxon>Chlorophyceae</taxon>
        <taxon>CS clade</taxon>
        <taxon>Sphaeropleales</taxon>
        <taxon>Selenastraceae</taxon>
        <taxon>Monoraphidium</taxon>
    </lineage>
</organism>